<sequence length="129" mass="13314">MSIMKGSTLGKITLTAALSGSLVATSIGPAMAETAVAPPQPVAVTDEVAHTSDADTQVAWLPIITAVILAGGAADGMGRQAAIKLHDAGLSQAEYEGIKWGLRAAVIELLTPIFGGIFMVSFENTFYRL</sequence>
<evidence type="ECO:0000313" key="3">
    <source>
        <dbReference type="EMBL" id="ROR82497.1"/>
    </source>
</evidence>
<name>A0A3N2C4P8_9MICO</name>
<proteinExistence type="predicted"/>
<reference evidence="3 4" key="1">
    <citation type="submission" date="2018-11" db="EMBL/GenBank/DDBJ databases">
        <title>Sequencing the genomes of 1000 actinobacteria strains.</title>
        <authorList>
            <person name="Klenk H.-P."/>
        </authorList>
    </citation>
    <scope>NUCLEOTIDE SEQUENCE [LARGE SCALE GENOMIC DNA]</scope>
    <source>
        <strain evidence="3 4">DSM 14012</strain>
    </source>
</reference>
<accession>A0A3N2C4P8</accession>
<protein>
    <submittedName>
        <fullName evidence="3">Uncharacterized protein</fullName>
    </submittedName>
</protein>
<keyword evidence="1" id="KW-0812">Transmembrane</keyword>
<keyword evidence="1" id="KW-0472">Membrane</keyword>
<feature type="chain" id="PRO_5018608039" evidence="2">
    <location>
        <begin position="33"/>
        <end position="129"/>
    </location>
</feature>
<comment type="caution">
    <text evidence="3">The sequence shown here is derived from an EMBL/GenBank/DDBJ whole genome shotgun (WGS) entry which is preliminary data.</text>
</comment>
<keyword evidence="4" id="KW-1185">Reference proteome</keyword>
<dbReference type="Proteomes" id="UP000266915">
    <property type="component" value="Unassembled WGS sequence"/>
</dbReference>
<evidence type="ECO:0000256" key="2">
    <source>
        <dbReference type="SAM" id="SignalP"/>
    </source>
</evidence>
<feature type="transmembrane region" description="Helical" evidence="1">
    <location>
        <begin position="56"/>
        <end position="74"/>
    </location>
</feature>
<keyword evidence="1" id="KW-1133">Transmembrane helix</keyword>
<evidence type="ECO:0000313" key="4">
    <source>
        <dbReference type="Proteomes" id="UP000266915"/>
    </source>
</evidence>
<gene>
    <name evidence="3" type="ORF">EDD42_2588</name>
</gene>
<feature type="transmembrane region" description="Helical" evidence="1">
    <location>
        <begin position="100"/>
        <end position="122"/>
    </location>
</feature>
<dbReference type="AlphaFoldDB" id="A0A3N2C4P8"/>
<feature type="signal peptide" evidence="2">
    <location>
        <begin position="1"/>
        <end position="32"/>
    </location>
</feature>
<evidence type="ECO:0000256" key="1">
    <source>
        <dbReference type="SAM" id="Phobius"/>
    </source>
</evidence>
<dbReference type="EMBL" id="RKHL01000001">
    <property type="protein sequence ID" value="ROR82497.1"/>
    <property type="molecule type" value="Genomic_DNA"/>
</dbReference>
<keyword evidence="2" id="KW-0732">Signal</keyword>
<organism evidence="3 4">
    <name type="scientific">Plantibacter flavus</name>
    <dbReference type="NCBI Taxonomy" id="150123"/>
    <lineage>
        <taxon>Bacteria</taxon>
        <taxon>Bacillati</taxon>
        <taxon>Actinomycetota</taxon>
        <taxon>Actinomycetes</taxon>
        <taxon>Micrococcales</taxon>
        <taxon>Microbacteriaceae</taxon>
        <taxon>Plantibacter</taxon>
    </lineage>
</organism>
<dbReference type="RefSeq" id="WP_085512250.1">
    <property type="nucleotide sequence ID" value="NZ_FXAP01000004.1"/>
</dbReference>